<accession>A0AAV7QCB3</accession>
<sequence length="152" mass="16166">MRPGPRPASGTCLGGFGPPAPRRACGLPRHGDPGPQVGPRAAVGRASRASAAGPGWRGGPGWWNPGAGGREQGIPSGKRQRRDWATPGLRWSGVNRRCPEEGARGRPLARRGTGTPRTVPEERGDGAKRRGPPNETLPRGQEKLKKKKKKKK</sequence>
<feature type="compositionally biased region" description="Gly residues" evidence="1">
    <location>
        <begin position="55"/>
        <end position="71"/>
    </location>
</feature>
<protein>
    <submittedName>
        <fullName evidence="2">Uncharacterized protein</fullName>
    </submittedName>
</protein>
<reference evidence="2" key="1">
    <citation type="journal article" date="2022" name="bioRxiv">
        <title>Sequencing and chromosome-scale assembly of the giantPleurodeles waltlgenome.</title>
        <authorList>
            <person name="Brown T."/>
            <person name="Elewa A."/>
            <person name="Iarovenko S."/>
            <person name="Subramanian E."/>
            <person name="Araus A.J."/>
            <person name="Petzold A."/>
            <person name="Susuki M."/>
            <person name="Suzuki K.-i.T."/>
            <person name="Hayashi T."/>
            <person name="Toyoda A."/>
            <person name="Oliveira C."/>
            <person name="Osipova E."/>
            <person name="Leigh N.D."/>
            <person name="Simon A."/>
            <person name="Yun M.H."/>
        </authorList>
    </citation>
    <scope>NUCLEOTIDE SEQUENCE</scope>
    <source>
        <strain evidence="2">20211129_DDA</strain>
        <tissue evidence="2">Liver</tissue>
    </source>
</reference>
<comment type="caution">
    <text evidence="2">The sequence shown here is derived from an EMBL/GenBank/DDBJ whole genome shotgun (WGS) entry which is preliminary data.</text>
</comment>
<organism evidence="2 3">
    <name type="scientific">Pleurodeles waltl</name>
    <name type="common">Iberian ribbed newt</name>
    <dbReference type="NCBI Taxonomy" id="8319"/>
    <lineage>
        <taxon>Eukaryota</taxon>
        <taxon>Metazoa</taxon>
        <taxon>Chordata</taxon>
        <taxon>Craniata</taxon>
        <taxon>Vertebrata</taxon>
        <taxon>Euteleostomi</taxon>
        <taxon>Amphibia</taxon>
        <taxon>Batrachia</taxon>
        <taxon>Caudata</taxon>
        <taxon>Salamandroidea</taxon>
        <taxon>Salamandridae</taxon>
        <taxon>Pleurodelinae</taxon>
        <taxon>Pleurodeles</taxon>
    </lineage>
</organism>
<evidence type="ECO:0000313" key="2">
    <source>
        <dbReference type="EMBL" id="KAJ1137954.1"/>
    </source>
</evidence>
<evidence type="ECO:0000313" key="3">
    <source>
        <dbReference type="Proteomes" id="UP001066276"/>
    </source>
</evidence>
<feature type="region of interest" description="Disordered" evidence="1">
    <location>
        <begin position="1"/>
        <end position="152"/>
    </location>
</feature>
<keyword evidence="3" id="KW-1185">Reference proteome</keyword>
<dbReference type="AlphaFoldDB" id="A0AAV7QCB3"/>
<name>A0AAV7QCB3_PLEWA</name>
<gene>
    <name evidence="2" type="ORF">NDU88_004348</name>
</gene>
<dbReference type="EMBL" id="JANPWB010000010">
    <property type="protein sequence ID" value="KAJ1137954.1"/>
    <property type="molecule type" value="Genomic_DNA"/>
</dbReference>
<feature type="compositionally biased region" description="Low complexity" evidence="1">
    <location>
        <begin position="37"/>
        <end position="54"/>
    </location>
</feature>
<proteinExistence type="predicted"/>
<feature type="compositionally biased region" description="Basic and acidic residues" evidence="1">
    <location>
        <begin position="119"/>
        <end position="128"/>
    </location>
</feature>
<dbReference type="Proteomes" id="UP001066276">
    <property type="component" value="Chromosome 6"/>
</dbReference>
<evidence type="ECO:0000256" key="1">
    <source>
        <dbReference type="SAM" id="MobiDB-lite"/>
    </source>
</evidence>